<feature type="repeat" description="RCC1" evidence="13">
    <location>
        <begin position="405"/>
        <end position="456"/>
    </location>
</feature>
<dbReference type="GO" id="GO:0004674">
    <property type="term" value="F:protein serine/threonine kinase activity"/>
    <property type="evidence" value="ECO:0007669"/>
    <property type="project" value="UniProtKB-KW"/>
</dbReference>
<evidence type="ECO:0000256" key="4">
    <source>
        <dbReference type="ARBA" id="ARBA00012513"/>
    </source>
</evidence>
<dbReference type="PROSITE" id="PS50012">
    <property type="entry name" value="RCC1_3"/>
    <property type="match status" value="2"/>
</dbReference>
<evidence type="ECO:0000256" key="7">
    <source>
        <dbReference type="ARBA" id="ARBA00022553"/>
    </source>
</evidence>
<dbReference type="InterPro" id="IPR000408">
    <property type="entry name" value="Reg_chr_condens"/>
</dbReference>
<dbReference type="AlphaFoldDB" id="A0A8X6N289"/>
<evidence type="ECO:0000259" key="14">
    <source>
        <dbReference type="PROSITE" id="PS50011"/>
    </source>
</evidence>
<dbReference type="InterPro" id="IPR011009">
    <property type="entry name" value="Kinase-like_dom_sf"/>
</dbReference>
<dbReference type="Gene3D" id="3.30.200.20">
    <property type="entry name" value="Phosphorylase Kinase, domain 1"/>
    <property type="match status" value="1"/>
</dbReference>
<gene>
    <name evidence="15" type="primary">NEK8</name>
    <name evidence="15" type="ORF">NPIL_393391</name>
</gene>
<dbReference type="Proteomes" id="UP000887013">
    <property type="component" value="Unassembled WGS sequence"/>
</dbReference>
<dbReference type="InterPro" id="IPR009091">
    <property type="entry name" value="RCC1/BLIP-II"/>
</dbReference>
<evidence type="ECO:0000256" key="11">
    <source>
        <dbReference type="ARBA" id="ARBA00022840"/>
    </source>
</evidence>
<keyword evidence="16" id="KW-1185">Reference proteome</keyword>
<feature type="domain" description="Protein kinase" evidence="14">
    <location>
        <begin position="4"/>
        <end position="258"/>
    </location>
</feature>
<keyword evidence="12" id="KW-0460">Magnesium</keyword>
<dbReference type="FunFam" id="3.30.200.20:FF:000243">
    <property type="entry name" value="serine/threonine-protein kinase Nek8"/>
    <property type="match status" value="1"/>
</dbReference>
<evidence type="ECO:0000256" key="3">
    <source>
        <dbReference type="ARBA" id="ARBA00010886"/>
    </source>
</evidence>
<evidence type="ECO:0000256" key="13">
    <source>
        <dbReference type="PROSITE-ProRule" id="PRU00235"/>
    </source>
</evidence>
<organism evidence="15 16">
    <name type="scientific">Nephila pilipes</name>
    <name type="common">Giant wood spider</name>
    <name type="synonym">Nephila maculata</name>
    <dbReference type="NCBI Taxonomy" id="299642"/>
    <lineage>
        <taxon>Eukaryota</taxon>
        <taxon>Metazoa</taxon>
        <taxon>Ecdysozoa</taxon>
        <taxon>Arthropoda</taxon>
        <taxon>Chelicerata</taxon>
        <taxon>Arachnida</taxon>
        <taxon>Araneae</taxon>
        <taxon>Araneomorphae</taxon>
        <taxon>Entelegynae</taxon>
        <taxon>Araneoidea</taxon>
        <taxon>Nephilidae</taxon>
        <taxon>Nephila</taxon>
    </lineage>
</organism>
<dbReference type="Pfam" id="PF00415">
    <property type="entry name" value="RCC1"/>
    <property type="match status" value="2"/>
</dbReference>
<keyword evidence="6" id="KW-0723">Serine/threonine-protein kinase</keyword>
<evidence type="ECO:0000256" key="10">
    <source>
        <dbReference type="ARBA" id="ARBA00022777"/>
    </source>
</evidence>
<dbReference type="Gene3D" id="2.130.10.30">
    <property type="entry name" value="Regulator of chromosome condensation 1/beta-lactamase-inhibitor protein II"/>
    <property type="match status" value="1"/>
</dbReference>
<keyword evidence="11" id="KW-0067">ATP-binding</keyword>
<name>A0A8X6N289_NEPPI</name>
<keyword evidence="7" id="KW-0597">Phosphoprotein</keyword>
<dbReference type="GO" id="GO:0005737">
    <property type="term" value="C:cytoplasm"/>
    <property type="evidence" value="ECO:0007669"/>
    <property type="project" value="UniProtKB-SubCell"/>
</dbReference>
<evidence type="ECO:0000256" key="5">
    <source>
        <dbReference type="ARBA" id="ARBA00022490"/>
    </source>
</evidence>
<keyword evidence="10" id="KW-0808">Transferase</keyword>
<dbReference type="Gene3D" id="1.10.510.10">
    <property type="entry name" value="Transferase(Phosphotransferase) domain 1"/>
    <property type="match status" value="1"/>
</dbReference>
<dbReference type="SMART" id="SM00220">
    <property type="entry name" value="S_TKc"/>
    <property type="match status" value="1"/>
</dbReference>
<dbReference type="GO" id="GO:0005524">
    <property type="term" value="F:ATP binding"/>
    <property type="evidence" value="ECO:0007669"/>
    <property type="project" value="UniProtKB-KW"/>
</dbReference>
<evidence type="ECO:0000256" key="9">
    <source>
        <dbReference type="ARBA" id="ARBA00022741"/>
    </source>
</evidence>
<dbReference type="OrthoDB" id="6416565at2759"/>
<protein>
    <recommendedName>
        <fullName evidence="4">non-specific serine/threonine protein kinase</fullName>
        <ecNumber evidence="4">2.7.11.1</ecNumber>
    </recommendedName>
</protein>
<dbReference type="Pfam" id="PF00069">
    <property type="entry name" value="Pkinase"/>
    <property type="match status" value="1"/>
</dbReference>
<evidence type="ECO:0000313" key="16">
    <source>
        <dbReference type="Proteomes" id="UP000887013"/>
    </source>
</evidence>
<evidence type="ECO:0000313" key="15">
    <source>
        <dbReference type="EMBL" id="GFS90200.1"/>
    </source>
</evidence>
<dbReference type="InterPro" id="IPR051997">
    <property type="entry name" value="STK_NEK"/>
</dbReference>
<accession>A0A8X6N289</accession>
<dbReference type="FunFam" id="1.10.510.10:FF:000262">
    <property type="entry name" value="Serine/threonine-protein kinase Nek8"/>
    <property type="match status" value="1"/>
</dbReference>
<dbReference type="PROSITE" id="PS00108">
    <property type="entry name" value="PROTEIN_KINASE_ST"/>
    <property type="match status" value="1"/>
</dbReference>
<reference evidence="15" key="1">
    <citation type="submission" date="2020-08" db="EMBL/GenBank/DDBJ databases">
        <title>Multicomponent nature underlies the extraordinary mechanical properties of spider dragline silk.</title>
        <authorList>
            <person name="Kono N."/>
            <person name="Nakamura H."/>
            <person name="Mori M."/>
            <person name="Yoshida Y."/>
            <person name="Ohtoshi R."/>
            <person name="Malay A.D."/>
            <person name="Moran D.A.P."/>
            <person name="Tomita M."/>
            <person name="Numata K."/>
            <person name="Arakawa K."/>
        </authorList>
    </citation>
    <scope>NUCLEOTIDE SEQUENCE</scope>
</reference>
<dbReference type="EC" id="2.7.11.1" evidence="4"/>
<dbReference type="SUPFAM" id="SSF56112">
    <property type="entry name" value="Protein kinase-like (PK-like)"/>
    <property type="match status" value="1"/>
</dbReference>
<dbReference type="GO" id="GO:0046872">
    <property type="term" value="F:metal ion binding"/>
    <property type="evidence" value="ECO:0007669"/>
    <property type="project" value="UniProtKB-KW"/>
</dbReference>
<evidence type="ECO:0000256" key="12">
    <source>
        <dbReference type="ARBA" id="ARBA00022842"/>
    </source>
</evidence>
<comment type="cofactor">
    <cofactor evidence="1">
        <name>Mg(2+)</name>
        <dbReference type="ChEBI" id="CHEBI:18420"/>
    </cofactor>
</comment>
<dbReference type="PROSITE" id="PS50011">
    <property type="entry name" value="PROTEIN_KINASE_DOM"/>
    <property type="match status" value="1"/>
</dbReference>
<comment type="subcellular location">
    <subcellularLocation>
        <location evidence="2">Cytoplasm</location>
    </subcellularLocation>
</comment>
<evidence type="ECO:0000256" key="1">
    <source>
        <dbReference type="ARBA" id="ARBA00001946"/>
    </source>
</evidence>
<sequence>MENYEKIRLIGRGAFGTVYLCNQKSDNKLVITKEIPVDQMTVEERQVSMNEAKVLAMLDHPNVVAYYESFLEEKTMIIVMEYVQGGTLFDYLIQRNGKLMSEEEVLRYFGQMVYTLQHVHAKLILHRDLKSQNILLNERKNIIKIGDFGISKVLSSKSKAYTVVGTPCYISPELCEGKPYNQKSDIWALGCILYELMTLKRPFDASTLPALIMKIMKGSFEPVAGIYSLELRKLLLSMLHLDHNQRPTAAQIMCNPIMIKTIFKLYVDIGSIPCNERSELKMKNSKQFSSDSSNFLCENPAVKEKVFPNILLFENKASHVAVLPNPPRAVIKSVSLGSEDKIGVTESGVLIRWRIKPAISINSGIKDSEHQMPSFIPCVVDERIAINIVSVVCGDHFTVCLSDNGVVFTFGKASSGCLGVTSDKDVNQPRIVEALFNHDIKSIACGPKHVLAISEENDVFAWGHGISGCLGLGNVSFQILPQLVQIHCEEQPEKVYCGADCSFLITKGKSLLVCGSNSVPYKKILLSAKLMQHSLAPSQDDCMIFQSL</sequence>
<feature type="repeat" description="RCC1" evidence="13">
    <location>
        <begin position="457"/>
        <end position="508"/>
    </location>
</feature>
<keyword evidence="10" id="KW-0418">Kinase</keyword>
<dbReference type="InterPro" id="IPR008271">
    <property type="entry name" value="Ser/Thr_kinase_AS"/>
</dbReference>
<keyword evidence="8" id="KW-0479">Metal-binding</keyword>
<comment type="similarity">
    <text evidence="3">Belongs to the protein kinase superfamily. NEK Ser/Thr protein kinase family. NIMA subfamily.</text>
</comment>
<dbReference type="EMBL" id="BMAW01099477">
    <property type="protein sequence ID" value="GFS90200.1"/>
    <property type="molecule type" value="Genomic_DNA"/>
</dbReference>
<keyword evidence="5" id="KW-0963">Cytoplasm</keyword>
<comment type="caution">
    <text evidence="15">The sequence shown here is derived from an EMBL/GenBank/DDBJ whole genome shotgun (WGS) entry which is preliminary data.</text>
</comment>
<proteinExistence type="inferred from homology"/>
<dbReference type="SUPFAM" id="SSF50985">
    <property type="entry name" value="RCC1/BLIP-II"/>
    <property type="match status" value="1"/>
</dbReference>
<dbReference type="PANTHER" id="PTHR44535">
    <property type="entry name" value="PROTEIN CBG16200"/>
    <property type="match status" value="1"/>
</dbReference>
<evidence type="ECO:0000256" key="8">
    <source>
        <dbReference type="ARBA" id="ARBA00022723"/>
    </source>
</evidence>
<dbReference type="InterPro" id="IPR000719">
    <property type="entry name" value="Prot_kinase_dom"/>
</dbReference>
<evidence type="ECO:0000256" key="6">
    <source>
        <dbReference type="ARBA" id="ARBA00022527"/>
    </source>
</evidence>
<dbReference type="PANTHER" id="PTHR44535:SF4">
    <property type="entry name" value="SERINE_THREONINE-PROTEIN KINASE NEK8"/>
    <property type="match status" value="1"/>
</dbReference>
<evidence type="ECO:0000256" key="2">
    <source>
        <dbReference type="ARBA" id="ARBA00004496"/>
    </source>
</evidence>
<keyword evidence="9" id="KW-0547">Nucleotide-binding</keyword>